<organism evidence="2 5">
    <name type="scientific">Clostridium innocuum</name>
    <dbReference type="NCBI Taxonomy" id="1522"/>
    <lineage>
        <taxon>Bacteria</taxon>
        <taxon>Bacillati</taxon>
        <taxon>Bacillota</taxon>
        <taxon>Clostridia</taxon>
        <taxon>Eubacteriales</taxon>
        <taxon>Clostridiaceae</taxon>
        <taxon>Clostridium</taxon>
    </lineage>
</organism>
<keyword evidence="1" id="KW-0812">Transmembrane</keyword>
<reference evidence="2" key="2">
    <citation type="journal article" date="2022" name="Clin. Infect. Dis.">
        <title>Association between Clostridium innocuum and antibiotic-associated diarrhea in adults and children: A cross-sectional study and comparative genomics analysis.</title>
        <authorList>
            <person name="Cherny K.E."/>
            <person name="Muscat E.B."/>
            <person name="Balaji A."/>
            <person name="Mukherjee J."/>
            <person name="Ozer E.A."/>
            <person name="Angarone M.P."/>
            <person name="Hauser A.R."/>
            <person name="Sichel J.S."/>
            <person name="Amponsah E."/>
            <person name="Kociolek L.K."/>
        </authorList>
    </citation>
    <scope>NUCLEOTIDE SEQUENCE</scope>
    <source>
        <strain evidence="2">NU1-AC-029v</strain>
    </source>
</reference>
<accession>A0AAP2UPH4</accession>
<evidence type="ECO:0000313" key="3">
    <source>
        <dbReference type="EMBL" id="QJA03961.1"/>
    </source>
</evidence>
<evidence type="ECO:0000256" key="1">
    <source>
        <dbReference type="SAM" id="Phobius"/>
    </source>
</evidence>
<keyword evidence="1" id="KW-1133">Transmembrane helix</keyword>
<evidence type="ECO:0000313" key="4">
    <source>
        <dbReference type="Proteomes" id="UP000503330"/>
    </source>
</evidence>
<dbReference type="RefSeq" id="WP_002605732.1">
    <property type="nucleotide sequence ID" value="NZ_BAAACC010000033.1"/>
</dbReference>
<reference evidence="3 4" key="1">
    <citation type="submission" date="2020-02" db="EMBL/GenBank/DDBJ databases">
        <authorList>
            <person name="Kociolek L.K."/>
            <person name="Ozer E.A."/>
        </authorList>
    </citation>
    <scope>NUCLEOTIDE SEQUENCE [LARGE SCALE GENOMIC DNA]</scope>
    <source>
        <strain evidence="3 4">ATCC 14501</strain>
    </source>
</reference>
<sequence>MKRNKYLKARLSMANEDECLHNTFALYVAGISELLLIAILQGELNLISIPCISSAAIALCSCSYQIGRNTIQRSEDDIDGNR</sequence>
<name>A0AAP2UPH4_CLOIN</name>
<keyword evidence="1" id="KW-0472">Membrane</keyword>
<feature type="transmembrane region" description="Helical" evidence="1">
    <location>
        <begin position="46"/>
        <end position="64"/>
    </location>
</feature>
<proteinExistence type="predicted"/>
<evidence type="ECO:0000313" key="5">
    <source>
        <dbReference type="Proteomes" id="UP001203972"/>
    </source>
</evidence>
<dbReference type="GeneID" id="61927209"/>
<gene>
    <name evidence="3" type="ORF">G4D54_16690</name>
    <name evidence="2" type="ORF">MKC95_15075</name>
</gene>
<feature type="transmembrane region" description="Helical" evidence="1">
    <location>
        <begin position="20"/>
        <end position="40"/>
    </location>
</feature>
<dbReference type="EMBL" id="CP048838">
    <property type="protein sequence ID" value="QJA03961.1"/>
    <property type="molecule type" value="Genomic_DNA"/>
</dbReference>
<protein>
    <submittedName>
        <fullName evidence="2">Uncharacterized protein</fullName>
    </submittedName>
</protein>
<dbReference type="AlphaFoldDB" id="A0AAP2UPH4"/>
<dbReference type="Proteomes" id="UP000503330">
    <property type="component" value="Chromosome"/>
</dbReference>
<evidence type="ECO:0000313" key="2">
    <source>
        <dbReference type="EMBL" id="MCR0234094.1"/>
    </source>
</evidence>
<dbReference type="Proteomes" id="UP001203972">
    <property type="component" value="Unassembled WGS sequence"/>
</dbReference>
<dbReference type="EMBL" id="JAKTMA010000028">
    <property type="protein sequence ID" value="MCR0234094.1"/>
    <property type="molecule type" value="Genomic_DNA"/>
</dbReference>